<gene>
    <name evidence="1" type="ORF">ALC62_05274</name>
</gene>
<reference evidence="1 2" key="1">
    <citation type="submission" date="2016-03" db="EMBL/GenBank/DDBJ databases">
        <title>Cyphomyrmex costatus WGS genome.</title>
        <authorList>
            <person name="Nygaard S."/>
            <person name="Hu H."/>
            <person name="Boomsma J."/>
            <person name="Zhang G."/>
        </authorList>
    </citation>
    <scope>NUCLEOTIDE SEQUENCE [LARGE SCALE GENOMIC DNA]</scope>
    <source>
        <strain evidence="1">MS0001</strain>
        <tissue evidence="1">Whole body</tissue>
    </source>
</reference>
<dbReference type="AlphaFoldDB" id="A0A151IJN6"/>
<protein>
    <submittedName>
        <fullName evidence="1">Uncharacterized protein</fullName>
    </submittedName>
</protein>
<accession>A0A151IJN6</accession>
<keyword evidence="2" id="KW-1185">Reference proteome</keyword>
<dbReference type="EMBL" id="KQ977297">
    <property type="protein sequence ID" value="KYN03869.1"/>
    <property type="molecule type" value="Genomic_DNA"/>
</dbReference>
<organism evidence="1 2">
    <name type="scientific">Cyphomyrmex costatus</name>
    <dbReference type="NCBI Taxonomy" id="456900"/>
    <lineage>
        <taxon>Eukaryota</taxon>
        <taxon>Metazoa</taxon>
        <taxon>Ecdysozoa</taxon>
        <taxon>Arthropoda</taxon>
        <taxon>Hexapoda</taxon>
        <taxon>Insecta</taxon>
        <taxon>Pterygota</taxon>
        <taxon>Neoptera</taxon>
        <taxon>Endopterygota</taxon>
        <taxon>Hymenoptera</taxon>
        <taxon>Apocrita</taxon>
        <taxon>Aculeata</taxon>
        <taxon>Formicoidea</taxon>
        <taxon>Formicidae</taxon>
        <taxon>Myrmicinae</taxon>
        <taxon>Cyphomyrmex</taxon>
    </lineage>
</organism>
<dbReference type="STRING" id="456900.A0A151IJN6"/>
<evidence type="ECO:0000313" key="2">
    <source>
        <dbReference type="Proteomes" id="UP000078542"/>
    </source>
</evidence>
<evidence type="ECO:0000313" key="1">
    <source>
        <dbReference type="EMBL" id="KYN03869.1"/>
    </source>
</evidence>
<proteinExistence type="predicted"/>
<sequence length="167" mass="19524">MLVMIIPTFVDLQGFVVDKKFIIKEVAVLRRGTVITHYIFSCPMPWNLLTRFDKSCASWLSAYHHGLRWEDEMVPYSMAKRLITEAVIEDDESLVYVKGLEKRQWLSDILVLDCNNAIVETLDAHYEDVESLRNIDPCNTIRCGRHAKNCASQNVFEIFNWWSQHQE</sequence>
<name>A0A151IJN6_9HYME</name>
<dbReference type="Proteomes" id="UP000078542">
    <property type="component" value="Unassembled WGS sequence"/>
</dbReference>